<evidence type="ECO:0000256" key="2">
    <source>
        <dbReference type="ARBA" id="ARBA00022475"/>
    </source>
</evidence>
<dbReference type="Pfam" id="PF00892">
    <property type="entry name" value="EamA"/>
    <property type="match status" value="2"/>
</dbReference>
<evidence type="ECO:0000313" key="8">
    <source>
        <dbReference type="EMBL" id="MCL1115992.1"/>
    </source>
</evidence>
<feature type="transmembrane region" description="Helical" evidence="6">
    <location>
        <begin position="263"/>
        <end position="287"/>
    </location>
</feature>
<protein>
    <submittedName>
        <fullName evidence="8">DMT family transporter</fullName>
    </submittedName>
</protein>
<feature type="transmembrane region" description="Helical" evidence="6">
    <location>
        <begin position="144"/>
        <end position="164"/>
    </location>
</feature>
<feature type="transmembrane region" description="Helical" evidence="6">
    <location>
        <begin position="65"/>
        <end position="87"/>
    </location>
</feature>
<name>A0ABT0KWZ5_9GAMM</name>
<gene>
    <name evidence="8" type="ORF">L2689_01880</name>
</gene>
<evidence type="ECO:0000256" key="1">
    <source>
        <dbReference type="ARBA" id="ARBA00004651"/>
    </source>
</evidence>
<accession>A0ABT0KWZ5</accession>
<evidence type="ECO:0000259" key="7">
    <source>
        <dbReference type="Pfam" id="PF00892"/>
    </source>
</evidence>
<dbReference type="InterPro" id="IPR037185">
    <property type="entry name" value="EmrE-like"/>
</dbReference>
<feature type="transmembrane region" description="Helical" evidence="6">
    <location>
        <begin position="120"/>
        <end position="138"/>
    </location>
</feature>
<keyword evidence="5 6" id="KW-0472">Membrane</keyword>
<dbReference type="SUPFAM" id="SSF103481">
    <property type="entry name" value="Multidrug resistance efflux transporter EmrE"/>
    <property type="match status" value="2"/>
</dbReference>
<sequence length="303" mass="32669">MIANLLLLLTAAVWGFGFVAQSMGMDHLSPFMFNGLRFLIGAVSLLPLLWFFAHKKSLLIGDKKSLVLAAMSAGSVLFFAASLQQVGLQFTSAANAGFITGLYIVIVPVLGLILKHQTGVNTWVGCAIAVFGLYFLSIKDDMSIGYGDLLQLIGAVFWAIHILIIDHFAKKHSPILLSHLQFIFCGLLSIAVSLIIETTEIGNITLAWAALAYSGIVSVGVGYTLQVVAQKNAHPAHVAIILSLETVFAAIGGILILDETLEPRALLGCSLMLAGILVSQIPLRYFVKSWRQTKQTQIQSDES</sequence>
<dbReference type="PANTHER" id="PTHR42920:SF5">
    <property type="entry name" value="EAMA DOMAIN-CONTAINING PROTEIN"/>
    <property type="match status" value="1"/>
</dbReference>
<proteinExistence type="predicted"/>
<evidence type="ECO:0000256" key="5">
    <source>
        <dbReference type="ARBA" id="ARBA00023136"/>
    </source>
</evidence>
<organism evidence="8 9">
    <name type="scientific">Shewanella aestuarii</name>
    <dbReference type="NCBI Taxonomy" id="1028752"/>
    <lineage>
        <taxon>Bacteria</taxon>
        <taxon>Pseudomonadati</taxon>
        <taxon>Pseudomonadota</taxon>
        <taxon>Gammaproteobacteria</taxon>
        <taxon>Alteromonadales</taxon>
        <taxon>Shewanellaceae</taxon>
        <taxon>Shewanella</taxon>
    </lineage>
</organism>
<comment type="subcellular location">
    <subcellularLocation>
        <location evidence="1">Cell membrane</location>
        <topology evidence="1">Multi-pass membrane protein</topology>
    </subcellularLocation>
</comment>
<feature type="domain" description="EamA" evidence="7">
    <location>
        <begin position="2"/>
        <end position="137"/>
    </location>
</feature>
<evidence type="ECO:0000256" key="3">
    <source>
        <dbReference type="ARBA" id="ARBA00022692"/>
    </source>
</evidence>
<dbReference type="Proteomes" id="UP001203212">
    <property type="component" value="Unassembled WGS sequence"/>
</dbReference>
<feature type="transmembrane region" description="Helical" evidence="6">
    <location>
        <begin position="236"/>
        <end position="257"/>
    </location>
</feature>
<dbReference type="RefSeq" id="WP_188839682.1">
    <property type="nucleotide sequence ID" value="NZ_BMOT01000001.1"/>
</dbReference>
<keyword evidence="4 6" id="KW-1133">Transmembrane helix</keyword>
<keyword evidence="3 6" id="KW-0812">Transmembrane</keyword>
<dbReference type="PANTHER" id="PTHR42920">
    <property type="entry name" value="OS03G0707200 PROTEIN-RELATED"/>
    <property type="match status" value="1"/>
</dbReference>
<feature type="transmembrane region" description="Helical" evidence="6">
    <location>
        <begin position="208"/>
        <end position="229"/>
    </location>
</feature>
<feature type="transmembrane region" description="Helical" evidence="6">
    <location>
        <begin position="36"/>
        <end position="53"/>
    </location>
</feature>
<reference evidence="8 9" key="1">
    <citation type="submission" date="2022-01" db="EMBL/GenBank/DDBJ databases">
        <title>Whole genome-based taxonomy of the Shewanellaceae.</title>
        <authorList>
            <person name="Martin-Rodriguez A.J."/>
        </authorList>
    </citation>
    <scope>NUCLEOTIDE SEQUENCE [LARGE SCALE GENOMIC DNA]</scope>
    <source>
        <strain evidence="8 9">JCM 17801</strain>
    </source>
</reference>
<dbReference type="InterPro" id="IPR051258">
    <property type="entry name" value="Diverse_Substrate_Transporter"/>
</dbReference>
<comment type="caution">
    <text evidence="8">The sequence shown here is derived from an EMBL/GenBank/DDBJ whole genome shotgun (WGS) entry which is preliminary data.</text>
</comment>
<feature type="transmembrane region" description="Helical" evidence="6">
    <location>
        <begin position="93"/>
        <end position="113"/>
    </location>
</feature>
<feature type="domain" description="EamA" evidence="7">
    <location>
        <begin position="146"/>
        <end position="278"/>
    </location>
</feature>
<dbReference type="InterPro" id="IPR000620">
    <property type="entry name" value="EamA_dom"/>
</dbReference>
<keyword evidence="2" id="KW-1003">Cell membrane</keyword>
<evidence type="ECO:0000256" key="4">
    <source>
        <dbReference type="ARBA" id="ARBA00022989"/>
    </source>
</evidence>
<keyword evidence="9" id="KW-1185">Reference proteome</keyword>
<dbReference type="EMBL" id="JAKILK010000001">
    <property type="protein sequence ID" value="MCL1115992.1"/>
    <property type="molecule type" value="Genomic_DNA"/>
</dbReference>
<evidence type="ECO:0000256" key="6">
    <source>
        <dbReference type="SAM" id="Phobius"/>
    </source>
</evidence>
<evidence type="ECO:0000313" key="9">
    <source>
        <dbReference type="Proteomes" id="UP001203212"/>
    </source>
</evidence>
<feature type="transmembrane region" description="Helical" evidence="6">
    <location>
        <begin position="176"/>
        <end position="196"/>
    </location>
</feature>